<dbReference type="GO" id="GO:1990189">
    <property type="term" value="F:protein N-terminal-serine acetyltransferase activity"/>
    <property type="evidence" value="ECO:0007669"/>
    <property type="project" value="TreeGrafter"/>
</dbReference>
<dbReference type="FunFam" id="3.40.630.30:FF:000047">
    <property type="entry name" value="Acetyltransferase, GNAT family"/>
    <property type="match status" value="1"/>
</dbReference>
<dbReference type="PROSITE" id="PS51186">
    <property type="entry name" value="GNAT"/>
    <property type="match status" value="1"/>
</dbReference>
<dbReference type="SUPFAM" id="SSF55729">
    <property type="entry name" value="Acyl-CoA N-acyltransferases (Nat)"/>
    <property type="match status" value="1"/>
</dbReference>
<dbReference type="InterPro" id="IPR000182">
    <property type="entry name" value="GNAT_dom"/>
</dbReference>
<keyword evidence="1" id="KW-1133">Transmembrane helix</keyword>
<dbReference type="EMBL" id="CP000950">
    <property type="protein sequence ID" value="ACA68518.1"/>
    <property type="molecule type" value="Genomic_DNA"/>
</dbReference>
<keyword evidence="1" id="KW-0472">Membrane</keyword>
<dbReference type="Gene3D" id="3.40.630.30">
    <property type="match status" value="1"/>
</dbReference>
<dbReference type="PANTHER" id="PTHR43441">
    <property type="entry name" value="RIBOSOMAL-PROTEIN-SERINE ACETYLTRANSFERASE"/>
    <property type="match status" value="1"/>
</dbReference>
<protein>
    <submittedName>
        <fullName evidence="3">GCN5-related N-acetyltransferase</fullName>
    </submittedName>
</protein>
<dbReference type="InterPro" id="IPR016181">
    <property type="entry name" value="Acyl_CoA_acyltransferase"/>
</dbReference>
<evidence type="ECO:0000259" key="2">
    <source>
        <dbReference type="PROSITE" id="PS51186"/>
    </source>
</evidence>
<dbReference type="GO" id="GO:0008999">
    <property type="term" value="F:protein-N-terminal-alanine acetyltransferase activity"/>
    <property type="evidence" value="ECO:0007669"/>
    <property type="project" value="TreeGrafter"/>
</dbReference>
<dbReference type="GO" id="GO:0005737">
    <property type="term" value="C:cytoplasm"/>
    <property type="evidence" value="ECO:0007669"/>
    <property type="project" value="TreeGrafter"/>
</dbReference>
<keyword evidence="3" id="KW-0808">Transferase</keyword>
<dbReference type="Pfam" id="PF13302">
    <property type="entry name" value="Acetyltransf_3"/>
    <property type="match status" value="1"/>
</dbReference>
<accession>A0A0H3B4A4</accession>
<feature type="transmembrane region" description="Helical" evidence="1">
    <location>
        <begin position="34"/>
        <end position="52"/>
    </location>
</feature>
<keyword evidence="1" id="KW-0812">Transmembrane</keyword>
<feature type="domain" description="N-acetyltransferase" evidence="2">
    <location>
        <begin position="112"/>
        <end position="254"/>
    </location>
</feature>
<dbReference type="PANTHER" id="PTHR43441:SF2">
    <property type="entry name" value="FAMILY ACETYLTRANSFERASE, PUTATIVE (AFU_ORTHOLOGUE AFUA_7G00850)-RELATED"/>
    <property type="match status" value="1"/>
</dbReference>
<name>A0A0H3B4A4_YERPY</name>
<dbReference type="AlphaFoldDB" id="A0A0H3B4A4"/>
<gene>
    <name evidence="3" type="ordered locus">YPK_2237</name>
</gene>
<evidence type="ECO:0000256" key="1">
    <source>
        <dbReference type="SAM" id="Phobius"/>
    </source>
</evidence>
<dbReference type="KEGG" id="ypy:YPK_2237"/>
<organism evidence="3">
    <name type="scientific">Yersinia pseudotuberculosis serotype O:3 (strain YPIII)</name>
    <dbReference type="NCBI Taxonomy" id="502800"/>
    <lineage>
        <taxon>Bacteria</taxon>
        <taxon>Pseudomonadati</taxon>
        <taxon>Pseudomonadota</taxon>
        <taxon>Gammaproteobacteria</taxon>
        <taxon>Enterobacterales</taxon>
        <taxon>Yersiniaceae</taxon>
        <taxon>Yersinia</taxon>
    </lineage>
</organism>
<evidence type="ECO:0000313" key="3">
    <source>
        <dbReference type="EMBL" id="ACA68518.1"/>
    </source>
</evidence>
<sequence length="299" mass="34426">MFGHAAYYGVLGQMNRGALWEGKYPTCAVVYNNVIYIAMLFAALLLFLNNGYHFSDEIKREHSVKQNPFGQTIGAELPYWHLARPPQREIIPGHFCSLEPVSADKHEASLYQAYHAVSDGQDWTYFYCERPENKDDFHHYLQTLIHANDAVHYTAVDPQLGHALGTVGLQRIDEKNGVIEIGSVNWSPRLKRNTAGTEAIYLLLHYAFDKLGYRRCEWKCDSLNESSNAAAARFGFQYEGQFRQAIVTKGRNRDTNWYAIIDKDWPLIKQAFKDWLMAENFDSQGKQKVRLQDLRGRHS</sequence>
<dbReference type="InterPro" id="IPR051908">
    <property type="entry name" value="Ribosomal_N-acetyltransferase"/>
</dbReference>
<reference evidence="3" key="1">
    <citation type="submission" date="2008-02" db="EMBL/GenBank/DDBJ databases">
        <title>Complete sequence of Yersinia pseudotuberculosis YPIII.</title>
        <authorList>
            <consortium name="US DOE Joint Genome Institute"/>
            <person name="Challacombe J.F."/>
            <person name="Bruce D."/>
            <person name="Detter J.C."/>
            <person name="Green L."/>
            <person name="Land M."/>
            <person name="Munk C."/>
            <person name="Lindler L.E."/>
            <person name="Nikolich M.P."/>
            <person name="Brettin T."/>
        </authorList>
    </citation>
    <scope>NUCLEOTIDE SEQUENCE</scope>
    <source>
        <strain evidence="3">YPIII</strain>
    </source>
</reference>
<proteinExistence type="predicted"/>